<dbReference type="AlphaFoldDB" id="A0A7Z7YTC9"/>
<organism evidence="10 11">
    <name type="scientific">Staphylococcus capitis</name>
    <dbReference type="NCBI Taxonomy" id="29388"/>
    <lineage>
        <taxon>Bacteria</taxon>
        <taxon>Bacillati</taxon>
        <taxon>Bacillota</taxon>
        <taxon>Bacilli</taxon>
        <taxon>Bacillales</taxon>
        <taxon>Staphylococcaceae</taxon>
        <taxon>Staphylococcus</taxon>
    </lineage>
</organism>
<dbReference type="GO" id="GO:0055085">
    <property type="term" value="P:transmembrane transport"/>
    <property type="evidence" value="ECO:0007669"/>
    <property type="project" value="InterPro"/>
</dbReference>
<evidence type="ECO:0000256" key="7">
    <source>
        <dbReference type="ARBA" id="ARBA00023136"/>
    </source>
</evidence>
<keyword evidence="6 8" id="KW-1133">Transmembrane helix</keyword>
<evidence type="ECO:0000313" key="11">
    <source>
        <dbReference type="Proteomes" id="UP000291949"/>
    </source>
</evidence>
<feature type="non-terminal residue" evidence="10">
    <location>
        <position position="120"/>
    </location>
</feature>
<name>A0A7Z7YTC9_STACP</name>
<evidence type="ECO:0000256" key="3">
    <source>
        <dbReference type="ARBA" id="ARBA00022475"/>
    </source>
</evidence>
<keyword evidence="4 8" id="KW-0812">Transmembrane</keyword>
<protein>
    <submittedName>
        <fullName evidence="10">Amino acid permease</fullName>
    </submittedName>
</protein>
<evidence type="ECO:0000256" key="6">
    <source>
        <dbReference type="ARBA" id="ARBA00022989"/>
    </source>
</evidence>
<dbReference type="Gene3D" id="1.20.1740.10">
    <property type="entry name" value="Amino acid/polyamine transporter I"/>
    <property type="match status" value="1"/>
</dbReference>
<evidence type="ECO:0000259" key="9">
    <source>
        <dbReference type="Pfam" id="PF00324"/>
    </source>
</evidence>
<keyword evidence="7 8" id="KW-0472">Membrane</keyword>
<dbReference type="PANTHER" id="PTHR43495:SF2">
    <property type="entry name" value="D-SERINE_D-ALANINE_GLYCINE TRANSPORTER"/>
    <property type="match status" value="1"/>
</dbReference>
<evidence type="ECO:0000256" key="2">
    <source>
        <dbReference type="ARBA" id="ARBA00022448"/>
    </source>
</evidence>
<sequence>MAEDKLQRELSNRHIQLIAIGGAIGTGLFLGSGESVHLAGPSILLTYVIVGFVLFMFMRAMGEILLSNLGFKSFGDIAHHYIGPIAGFMVGWTYWLTWIISGMAEVTAVAKYVGYWYPTV</sequence>
<evidence type="ECO:0000256" key="1">
    <source>
        <dbReference type="ARBA" id="ARBA00004651"/>
    </source>
</evidence>
<comment type="subcellular location">
    <subcellularLocation>
        <location evidence="1">Cell membrane</location>
        <topology evidence="1">Multi-pass membrane protein</topology>
    </subcellularLocation>
</comment>
<dbReference type="InterPro" id="IPR004841">
    <property type="entry name" value="AA-permease/SLC12A_dom"/>
</dbReference>
<dbReference type="Pfam" id="PF00324">
    <property type="entry name" value="AA_permease"/>
    <property type="match status" value="1"/>
</dbReference>
<feature type="transmembrane region" description="Helical" evidence="8">
    <location>
        <begin position="81"/>
        <end position="100"/>
    </location>
</feature>
<keyword evidence="3" id="KW-1003">Cell membrane</keyword>
<dbReference type="PANTHER" id="PTHR43495">
    <property type="entry name" value="GABA PERMEASE"/>
    <property type="match status" value="1"/>
</dbReference>
<gene>
    <name evidence="10" type="ORF">EQ811_12525</name>
</gene>
<dbReference type="GO" id="GO:0006865">
    <property type="term" value="P:amino acid transport"/>
    <property type="evidence" value="ECO:0007669"/>
    <property type="project" value="UniProtKB-KW"/>
</dbReference>
<evidence type="ECO:0000256" key="4">
    <source>
        <dbReference type="ARBA" id="ARBA00022692"/>
    </source>
</evidence>
<feature type="transmembrane region" description="Helical" evidence="8">
    <location>
        <begin position="15"/>
        <end position="32"/>
    </location>
</feature>
<comment type="caution">
    <text evidence="10">The sequence shown here is derived from an EMBL/GenBank/DDBJ whole genome shotgun (WGS) entry which is preliminary data.</text>
</comment>
<proteinExistence type="predicted"/>
<keyword evidence="2" id="KW-0813">Transport</keyword>
<dbReference type="GO" id="GO:0005886">
    <property type="term" value="C:plasma membrane"/>
    <property type="evidence" value="ECO:0007669"/>
    <property type="project" value="UniProtKB-SubCell"/>
</dbReference>
<dbReference type="Proteomes" id="UP000291949">
    <property type="component" value="Unassembled WGS sequence"/>
</dbReference>
<dbReference type="EMBL" id="SCHC01000048">
    <property type="protein sequence ID" value="TBW74494.1"/>
    <property type="molecule type" value="Genomic_DNA"/>
</dbReference>
<keyword evidence="5" id="KW-0029">Amino-acid transport</keyword>
<feature type="transmembrane region" description="Helical" evidence="8">
    <location>
        <begin position="38"/>
        <end position="60"/>
    </location>
</feature>
<accession>A0A7Z7YTC9</accession>
<evidence type="ECO:0000256" key="5">
    <source>
        <dbReference type="ARBA" id="ARBA00022970"/>
    </source>
</evidence>
<feature type="domain" description="Amino acid permease/ SLC12A" evidence="9">
    <location>
        <begin position="14"/>
        <end position="118"/>
    </location>
</feature>
<evidence type="ECO:0000256" key="8">
    <source>
        <dbReference type="SAM" id="Phobius"/>
    </source>
</evidence>
<evidence type="ECO:0000313" key="10">
    <source>
        <dbReference type="EMBL" id="TBW74494.1"/>
    </source>
</evidence>
<reference evidence="10 11" key="1">
    <citation type="journal article" date="2019" name="Sci. Transl. Med.">
        <title>Quorum sensing between bacterial species on the skin protects against epidermal injury in atopic dermatitis.</title>
        <authorList>
            <person name="Williams M.R."/>
        </authorList>
    </citation>
    <scope>NUCLEOTIDE SEQUENCE [LARGE SCALE GENOMIC DNA]</scope>
    <source>
        <strain evidence="10 11">H8</strain>
    </source>
</reference>